<evidence type="ECO:0008006" key="6">
    <source>
        <dbReference type="Google" id="ProtNLM"/>
    </source>
</evidence>
<accession>A0A4S9RYK0</accession>
<feature type="transmembrane region" description="Helical" evidence="1">
    <location>
        <begin position="167"/>
        <end position="187"/>
    </location>
</feature>
<gene>
    <name evidence="3" type="ORF">D6C84_02143</name>
    <name evidence="2" type="ORF">D6D10_01980</name>
</gene>
<dbReference type="Proteomes" id="UP000310039">
    <property type="component" value="Unassembled WGS sequence"/>
</dbReference>
<dbReference type="Proteomes" id="UP000308953">
    <property type="component" value="Unassembled WGS sequence"/>
</dbReference>
<keyword evidence="1" id="KW-0812">Transmembrane</keyword>
<dbReference type="EMBL" id="QZAV01000022">
    <property type="protein sequence ID" value="THX42324.1"/>
    <property type="molecule type" value="Genomic_DNA"/>
</dbReference>
<sequence length="464" mass="53683">HSRNVFLSSSYIKLEVGTIVRCPFSELQHVVDRMQESFPVSGVHTQELSRNVDRWIREGQAAVLCSLAVAYFIFYYFSGTLFFDIIHFLLHKCARSRIRLLRQISKVHSVHHWYFDRHLHYNEKYRILNALTNLPLELSCQLVGSWLSERALSWILQRDQREFATTILHLTLIIEVIRVVVVIYLGGRDTNHISFHSVPKDRDWILVGPEYHSLHHMYPDQFMSSLFRLFDWTLGTSSTLKNKRITMTGVNGAFGAALKKELKSDGVESIKALRYGVDFFDDDSVSAECIKTLRDTDILILAHGLRYGDVMKANYETSRRLVELFAQHRKPLESRRPQELPEVWYVGSEIEIHPSWGSKSLGAYSASKRRFLPFAKSLYDSDSVVYRHIVLAAFSSRMGPAIVSADWAARWTMWWIRRGSKYVPVTYTGFAYLNFFKFLFKIKAEVNGLRFSGDGMKVEGSKDV</sequence>
<feature type="transmembrane region" description="Helical" evidence="1">
    <location>
        <begin position="61"/>
        <end position="90"/>
    </location>
</feature>
<evidence type="ECO:0000313" key="2">
    <source>
        <dbReference type="EMBL" id="THX42324.1"/>
    </source>
</evidence>
<organism evidence="3 5">
    <name type="scientific">Aureobasidium pullulans</name>
    <name type="common">Black yeast</name>
    <name type="synonym">Pullularia pullulans</name>
    <dbReference type="NCBI Taxonomy" id="5580"/>
    <lineage>
        <taxon>Eukaryota</taxon>
        <taxon>Fungi</taxon>
        <taxon>Dikarya</taxon>
        <taxon>Ascomycota</taxon>
        <taxon>Pezizomycotina</taxon>
        <taxon>Dothideomycetes</taxon>
        <taxon>Dothideomycetidae</taxon>
        <taxon>Dothideales</taxon>
        <taxon>Saccotheciaceae</taxon>
        <taxon>Aureobasidium</taxon>
    </lineage>
</organism>
<dbReference type="EMBL" id="QZBT01000018">
    <property type="protein sequence ID" value="THZ86916.1"/>
    <property type="molecule type" value="Genomic_DNA"/>
</dbReference>
<evidence type="ECO:0000256" key="1">
    <source>
        <dbReference type="SAM" id="Phobius"/>
    </source>
</evidence>
<dbReference type="AlphaFoldDB" id="A0A4S9RYK0"/>
<name>A0A4S9RYK0_AURPU</name>
<dbReference type="SUPFAM" id="SSF51735">
    <property type="entry name" value="NAD(P)-binding Rossmann-fold domains"/>
    <property type="match status" value="1"/>
</dbReference>
<keyword evidence="1" id="KW-1133">Transmembrane helix</keyword>
<evidence type="ECO:0000313" key="5">
    <source>
        <dbReference type="Proteomes" id="UP000310039"/>
    </source>
</evidence>
<reference evidence="4 5" key="1">
    <citation type="submission" date="2018-10" db="EMBL/GenBank/DDBJ databases">
        <title>Fifty Aureobasidium pullulans genomes reveal a recombining polyextremotolerant generalist.</title>
        <authorList>
            <person name="Gostincar C."/>
            <person name="Turk M."/>
            <person name="Zajc J."/>
            <person name="Gunde-Cimerman N."/>
        </authorList>
    </citation>
    <scope>NUCLEOTIDE SEQUENCE [LARGE SCALE GENOMIC DNA]</scope>
    <source>
        <strain evidence="3 5">EXF-3403</strain>
        <strain evidence="2 4">EXF-9785</strain>
    </source>
</reference>
<dbReference type="InterPro" id="IPR036291">
    <property type="entry name" value="NAD(P)-bd_dom_sf"/>
</dbReference>
<keyword evidence="1" id="KW-0472">Membrane</keyword>
<evidence type="ECO:0000313" key="4">
    <source>
        <dbReference type="Proteomes" id="UP000308953"/>
    </source>
</evidence>
<feature type="non-terminal residue" evidence="3">
    <location>
        <position position="1"/>
    </location>
</feature>
<evidence type="ECO:0000313" key="3">
    <source>
        <dbReference type="EMBL" id="THZ86916.1"/>
    </source>
</evidence>
<protein>
    <recommendedName>
        <fullName evidence="6">Fatty acid hydroxylase domain-containing protein</fullName>
    </recommendedName>
</protein>
<proteinExistence type="predicted"/>
<comment type="caution">
    <text evidence="3">The sequence shown here is derived from an EMBL/GenBank/DDBJ whole genome shotgun (WGS) entry which is preliminary data.</text>
</comment>